<dbReference type="GO" id="GO:0002143">
    <property type="term" value="P:tRNA wobble position uridine thiolation"/>
    <property type="evidence" value="ECO:0007669"/>
    <property type="project" value="TreeGrafter"/>
</dbReference>
<evidence type="ECO:0000256" key="2">
    <source>
        <dbReference type="ARBA" id="ARBA00022555"/>
    </source>
</evidence>
<comment type="caution">
    <text evidence="10">Lacks conserved residue(s) required for the propagation of feature annotation.</text>
</comment>
<keyword evidence="14" id="KW-1185">Reference proteome</keyword>
<sequence length="377" mass="41072">MSGAGKKVVLAMSGGVDSSVAAALLLRQGFEVLGCFMRLGTPKGVDGPVQGGEQCDTTPTGHKQGCCSVLDAADARRVAGLLGIPFYVLNFEQDFGRIIDYFVGEYNRGRTPNPCVRCNDWLKFGKLSQYAQAVGADYVASGHYARVGIDPATGQRQLLRGRDHRKDQSYVLFGMNRQTLDHTLLPVGEYEKHDVRALAEEMKLPVFNKPDSQEICFVPDQDYAGLVRRRTPEAFRQGEFVTTTGEVVGEHEGHQQFTVGQRKGLGVAFGRPLYVVDIDAAANRVTVGDKPDLLRQSLTATQLNLLTDRLPVGGEEIPCTAKIRYNADPQPAVAWRTADDTLRVRFDDPQSAITPGQAVVLYDGDVVLGGGWIDAAE</sequence>
<feature type="active site" description="Nucleophile" evidence="10">
    <location>
        <position position="118"/>
    </location>
</feature>
<dbReference type="Gene3D" id="2.30.30.280">
    <property type="entry name" value="Adenine nucleotide alpha hydrolases-like domains"/>
    <property type="match status" value="1"/>
</dbReference>
<keyword evidence="8" id="KW-1015">Disulfide bond</keyword>
<comment type="subcellular location">
    <subcellularLocation>
        <location evidence="10">Cytoplasm</location>
    </subcellularLocation>
</comment>
<organism evidence="13 14">
    <name type="scientific">Humisphaera borealis</name>
    <dbReference type="NCBI Taxonomy" id="2807512"/>
    <lineage>
        <taxon>Bacteria</taxon>
        <taxon>Pseudomonadati</taxon>
        <taxon>Planctomycetota</taxon>
        <taxon>Phycisphaerae</taxon>
        <taxon>Tepidisphaerales</taxon>
        <taxon>Tepidisphaeraceae</taxon>
        <taxon>Humisphaera</taxon>
    </lineage>
</organism>
<name>A0A7M2WWM2_9BACT</name>
<keyword evidence="3 10" id="KW-0808">Transferase</keyword>
<feature type="binding site" evidence="10">
    <location>
        <position position="142"/>
    </location>
    <ligand>
        <name>ATP</name>
        <dbReference type="ChEBI" id="CHEBI:30616"/>
    </ligand>
</feature>
<keyword evidence="7 10" id="KW-0694">RNA-binding</keyword>
<dbReference type="InterPro" id="IPR046884">
    <property type="entry name" value="MnmA-like_central"/>
</dbReference>
<feature type="active site" description="Cysteine persulfide intermediate" evidence="10">
    <location>
        <position position="216"/>
    </location>
</feature>
<dbReference type="HAMAP" id="MF_00144">
    <property type="entry name" value="tRNA_thiouridyl_MnmA"/>
    <property type="match status" value="1"/>
</dbReference>
<evidence type="ECO:0000256" key="8">
    <source>
        <dbReference type="ARBA" id="ARBA00023157"/>
    </source>
</evidence>
<proteinExistence type="inferred from homology"/>
<comment type="catalytic activity">
    <reaction evidence="9 10">
        <text>S-sulfanyl-L-cysteinyl-[protein] + uridine(34) in tRNA + AH2 + ATP = 2-thiouridine(34) in tRNA + L-cysteinyl-[protein] + A + AMP + diphosphate + H(+)</text>
        <dbReference type="Rhea" id="RHEA:47032"/>
        <dbReference type="Rhea" id="RHEA-COMP:10131"/>
        <dbReference type="Rhea" id="RHEA-COMP:11726"/>
        <dbReference type="Rhea" id="RHEA-COMP:11727"/>
        <dbReference type="Rhea" id="RHEA-COMP:11728"/>
        <dbReference type="ChEBI" id="CHEBI:13193"/>
        <dbReference type="ChEBI" id="CHEBI:15378"/>
        <dbReference type="ChEBI" id="CHEBI:17499"/>
        <dbReference type="ChEBI" id="CHEBI:29950"/>
        <dbReference type="ChEBI" id="CHEBI:30616"/>
        <dbReference type="ChEBI" id="CHEBI:33019"/>
        <dbReference type="ChEBI" id="CHEBI:61963"/>
        <dbReference type="ChEBI" id="CHEBI:65315"/>
        <dbReference type="ChEBI" id="CHEBI:87170"/>
        <dbReference type="ChEBI" id="CHEBI:456215"/>
        <dbReference type="EC" id="2.8.1.13"/>
    </reaction>
</comment>
<dbReference type="PANTHER" id="PTHR11933">
    <property type="entry name" value="TRNA 5-METHYLAMINOMETHYL-2-THIOURIDYLATE -METHYLTRANSFERASE"/>
    <property type="match status" value="1"/>
</dbReference>
<dbReference type="FunFam" id="2.40.30.10:FF:000023">
    <property type="entry name" value="tRNA-specific 2-thiouridylase MnmA"/>
    <property type="match status" value="1"/>
</dbReference>
<dbReference type="EMBL" id="CP063458">
    <property type="protein sequence ID" value="QOV89938.1"/>
    <property type="molecule type" value="Genomic_DNA"/>
</dbReference>
<evidence type="ECO:0000313" key="14">
    <source>
        <dbReference type="Proteomes" id="UP000593765"/>
    </source>
</evidence>
<dbReference type="AlphaFoldDB" id="A0A7M2WWM2"/>
<dbReference type="GO" id="GO:0103016">
    <property type="term" value="F:tRNA-uridine 2-sulfurtransferase activity"/>
    <property type="evidence" value="ECO:0007669"/>
    <property type="project" value="UniProtKB-EC"/>
</dbReference>
<evidence type="ECO:0000256" key="4">
    <source>
        <dbReference type="ARBA" id="ARBA00022694"/>
    </source>
</evidence>
<evidence type="ECO:0000256" key="6">
    <source>
        <dbReference type="ARBA" id="ARBA00022840"/>
    </source>
</evidence>
<dbReference type="RefSeq" id="WP_206293001.1">
    <property type="nucleotide sequence ID" value="NZ_CP063458.1"/>
</dbReference>
<dbReference type="Proteomes" id="UP000593765">
    <property type="component" value="Chromosome"/>
</dbReference>
<dbReference type="FunFam" id="2.30.30.280:FF:000001">
    <property type="entry name" value="tRNA-specific 2-thiouridylase MnmA"/>
    <property type="match status" value="1"/>
</dbReference>
<feature type="site" description="Interaction with tRNA" evidence="10">
    <location>
        <position position="143"/>
    </location>
</feature>
<evidence type="ECO:0000256" key="5">
    <source>
        <dbReference type="ARBA" id="ARBA00022741"/>
    </source>
</evidence>
<dbReference type="Pfam" id="PF20259">
    <property type="entry name" value="tRNA_Me_trans_M"/>
    <property type="match status" value="1"/>
</dbReference>
<evidence type="ECO:0000259" key="11">
    <source>
        <dbReference type="Pfam" id="PF20258"/>
    </source>
</evidence>
<dbReference type="CDD" id="cd01998">
    <property type="entry name" value="MnmA_TRMU-like"/>
    <property type="match status" value="1"/>
</dbReference>
<comment type="function">
    <text evidence="10">Catalyzes the 2-thiolation of uridine at the wobble position (U34) of tRNA, leading to the formation of s(2)U34.</text>
</comment>
<dbReference type="InterPro" id="IPR023382">
    <property type="entry name" value="MnmA-like_central_sf"/>
</dbReference>
<feature type="domain" description="tRNA-specific 2-thiouridylase MnmA-like C-terminal" evidence="11">
    <location>
        <begin position="296"/>
        <end position="373"/>
    </location>
</feature>
<evidence type="ECO:0000256" key="9">
    <source>
        <dbReference type="ARBA" id="ARBA00051542"/>
    </source>
</evidence>
<evidence type="ECO:0000256" key="3">
    <source>
        <dbReference type="ARBA" id="ARBA00022679"/>
    </source>
</evidence>
<dbReference type="Gene3D" id="2.40.30.10">
    <property type="entry name" value="Translation factors"/>
    <property type="match status" value="1"/>
</dbReference>
<dbReference type="NCBIfam" id="NF001138">
    <property type="entry name" value="PRK00143.1"/>
    <property type="match status" value="1"/>
</dbReference>
<evidence type="ECO:0000313" key="13">
    <source>
        <dbReference type="EMBL" id="QOV89938.1"/>
    </source>
</evidence>
<gene>
    <name evidence="10 13" type="primary">mnmA</name>
    <name evidence="13" type="ORF">IPV69_00770</name>
</gene>
<keyword evidence="6 10" id="KW-0067">ATP-binding</keyword>
<dbReference type="InterPro" id="IPR004506">
    <property type="entry name" value="MnmA-like"/>
</dbReference>
<dbReference type="EC" id="2.8.1.13" evidence="10"/>
<dbReference type="PANTHER" id="PTHR11933:SF5">
    <property type="entry name" value="MITOCHONDRIAL TRNA-SPECIFIC 2-THIOURIDYLASE 1"/>
    <property type="match status" value="1"/>
</dbReference>
<dbReference type="GO" id="GO:0000049">
    <property type="term" value="F:tRNA binding"/>
    <property type="evidence" value="ECO:0007669"/>
    <property type="project" value="UniProtKB-KW"/>
</dbReference>
<dbReference type="KEGG" id="hbs:IPV69_00770"/>
<dbReference type="NCBIfam" id="TIGR00420">
    <property type="entry name" value="trmU"/>
    <property type="match status" value="1"/>
</dbReference>
<keyword evidence="1 10" id="KW-0963">Cytoplasm</keyword>
<feature type="region of interest" description="Interaction with tRNA" evidence="10">
    <location>
        <begin position="324"/>
        <end position="325"/>
    </location>
</feature>
<dbReference type="SUPFAM" id="SSF52402">
    <property type="entry name" value="Adenine nucleotide alpha hydrolases-like"/>
    <property type="match status" value="1"/>
</dbReference>
<feature type="region of interest" description="Interaction with tRNA" evidence="10">
    <location>
        <begin position="166"/>
        <end position="168"/>
    </location>
</feature>
<evidence type="ECO:0000256" key="10">
    <source>
        <dbReference type="HAMAP-Rule" id="MF_00144"/>
    </source>
</evidence>
<evidence type="ECO:0000256" key="7">
    <source>
        <dbReference type="ARBA" id="ARBA00022884"/>
    </source>
</evidence>
<reference evidence="13 14" key="1">
    <citation type="submission" date="2020-10" db="EMBL/GenBank/DDBJ databases">
        <title>Wide distribution of Phycisphaera-like planctomycetes from WD2101 soil group in peatlands and genome analysis of the first cultivated representative.</title>
        <authorList>
            <person name="Dedysh S.N."/>
            <person name="Beletsky A.V."/>
            <person name="Ivanova A."/>
            <person name="Kulichevskaya I.S."/>
            <person name="Suzina N.E."/>
            <person name="Philippov D.A."/>
            <person name="Rakitin A.L."/>
            <person name="Mardanov A.V."/>
            <person name="Ravin N.V."/>
        </authorList>
    </citation>
    <scope>NUCLEOTIDE SEQUENCE [LARGE SCALE GENOMIC DNA]</scope>
    <source>
        <strain evidence="13 14">M1803</strain>
    </source>
</reference>
<dbReference type="InterPro" id="IPR014729">
    <property type="entry name" value="Rossmann-like_a/b/a_fold"/>
</dbReference>
<dbReference type="Gene3D" id="3.40.50.620">
    <property type="entry name" value="HUPs"/>
    <property type="match status" value="1"/>
</dbReference>
<dbReference type="InterPro" id="IPR046885">
    <property type="entry name" value="MnmA-like_C"/>
</dbReference>
<feature type="binding site" evidence="10">
    <location>
        <position position="37"/>
    </location>
    <ligand>
        <name>ATP</name>
        <dbReference type="ChEBI" id="CHEBI:30616"/>
    </ligand>
</feature>
<keyword evidence="5 10" id="KW-0547">Nucleotide-binding</keyword>
<feature type="domain" description="tRNA-specific 2-thiouridylase MnmA-like central" evidence="12">
    <location>
        <begin position="236"/>
        <end position="289"/>
    </location>
</feature>
<protein>
    <recommendedName>
        <fullName evidence="10">tRNA-specific 2-thiouridylase MnmA</fullName>
        <ecNumber evidence="10">2.8.1.13</ecNumber>
    </recommendedName>
</protein>
<evidence type="ECO:0000259" key="12">
    <source>
        <dbReference type="Pfam" id="PF20259"/>
    </source>
</evidence>
<dbReference type="GO" id="GO:0005524">
    <property type="term" value="F:ATP binding"/>
    <property type="evidence" value="ECO:0007669"/>
    <property type="project" value="UniProtKB-KW"/>
</dbReference>
<dbReference type="Pfam" id="PF20258">
    <property type="entry name" value="tRNA_Me_trans_C"/>
    <property type="match status" value="1"/>
</dbReference>
<dbReference type="Pfam" id="PF03054">
    <property type="entry name" value="tRNA_Me_trans"/>
    <property type="match status" value="1"/>
</dbReference>
<dbReference type="GO" id="GO:0005737">
    <property type="term" value="C:cytoplasm"/>
    <property type="evidence" value="ECO:0007669"/>
    <property type="project" value="UniProtKB-SubCell"/>
</dbReference>
<comment type="similarity">
    <text evidence="10">Belongs to the MnmA/TRMU family.</text>
</comment>
<keyword evidence="4 10" id="KW-0819">tRNA processing</keyword>
<keyword evidence="2 10" id="KW-0820">tRNA-binding</keyword>
<accession>A0A7M2WWM2</accession>
<feature type="binding site" evidence="10">
    <location>
        <begin position="11"/>
        <end position="18"/>
    </location>
    <ligand>
        <name>ATP</name>
        <dbReference type="ChEBI" id="CHEBI:30616"/>
    </ligand>
</feature>
<feature type="site" description="Interaction with tRNA" evidence="10">
    <location>
        <position position="357"/>
    </location>
</feature>
<evidence type="ECO:0000256" key="1">
    <source>
        <dbReference type="ARBA" id="ARBA00022490"/>
    </source>
</evidence>